<reference evidence="3 4" key="1">
    <citation type="submission" date="2020-09" db="EMBL/GenBank/DDBJ databases">
        <title>Paenibacillus sp. CAU 1523 isolated from sand of Haeundae Beach.</title>
        <authorList>
            <person name="Kim W."/>
        </authorList>
    </citation>
    <scope>NUCLEOTIDE SEQUENCE [LARGE SCALE GENOMIC DNA]</scope>
    <source>
        <strain evidence="3 4">CAU 1523</strain>
    </source>
</reference>
<keyword evidence="4" id="KW-1185">Reference proteome</keyword>
<gene>
    <name evidence="3" type="ORF">IFO66_07935</name>
</gene>
<dbReference type="RefSeq" id="WP_192024602.1">
    <property type="nucleotide sequence ID" value="NZ_JACYTN010000003.1"/>
</dbReference>
<feature type="region of interest" description="Disordered" evidence="1">
    <location>
        <begin position="56"/>
        <end position="81"/>
    </location>
</feature>
<protein>
    <submittedName>
        <fullName evidence="3">Uncharacterized protein</fullName>
    </submittedName>
</protein>
<feature type="signal peptide" evidence="2">
    <location>
        <begin position="1"/>
        <end position="23"/>
    </location>
</feature>
<evidence type="ECO:0000313" key="3">
    <source>
        <dbReference type="EMBL" id="MBD8498238.1"/>
    </source>
</evidence>
<organism evidence="3 4">
    <name type="scientific">Paenibacillus arenosi</name>
    <dbReference type="NCBI Taxonomy" id="2774142"/>
    <lineage>
        <taxon>Bacteria</taxon>
        <taxon>Bacillati</taxon>
        <taxon>Bacillota</taxon>
        <taxon>Bacilli</taxon>
        <taxon>Bacillales</taxon>
        <taxon>Paenibacillaceae</taxon>
        <taxon>Paenibacillus</taxon>
    </lineage>
</organism>
<sequence length="186" mass="19395">MKQIKFKAAFILTLCLGTSIMVASSFSALSAQPGNSQDPLVTKSYVDKQIQDLKAELGKGNGSGTTGGNKPSEGTDKPEVESSALKIVTIKPGQMLIGKAGTEFVVRAGKSTAYSSDASGVSDLTDGKDLTNGMTVVNNHLLLFPRDGRGITASDTPKNQVVVAVRGGYEVKQAPVEESTEQSTGK</sequence>
<evidence type="ECO:0000256" key="1">
    <source>
        <dbReference type="SAM" id="MobiDB-lite"/>
    </source>
</evidence>
<keyword evidence="2" id="KW-0732">Signal</keyword>
<proteinExistence type="predicted"/>
<comment type="caution">
    <text evidence="3">The sequence shown here is derived from an EMBL/GenBank/DDBJ whole genome shotgun (WGS) entry which is preliminary data.</text>
</comment>
<feature type="chain" id="PRO_5047251376" evidence="2">
    <location>
        <begin position="24"/>
        <end position="186"/>
    </location>
</feature>
<evidence type="ECO:0000313" key="4">
    <source>
        <dbReference type="Proteomes" id="UP000634529"/>
    </source>
</evidence>
<evidence type="ECO:0000256" key="2">
    <source>
        <dbReference type="SAM" id="SignalP"/>
    </source>
</evidence>
<dbReference type="EMBL" id="JACYTN010000003">
    <property type="protein sequence ID" value="MBD8498238.1"/>
    <property type="molecule type" value="Genomic_DNA"/>
</dbReference>
<dbReference type="Proteomes" id="UP000634529">
    <property type="component" value="Unassembled WGS sequence"/>
</dbReference>
<accession>A0ABR9AVS9</accession>
<name>A0ABR9AVS9_9BACL</name>